<organism evidence="2">
    <name type="scientific">Anguilla anguilla</name>
    <name type="common">European freshwater eel</name>
    <name type="synonym">Muraena anguilla</name>
    <dbReference type="NCBI Taxonomy" id="7936"/>
    <lineage>
        <taxon>Eukaryota</taxon>
        <taxon>Metazoa</taxon>
        <taxon>Chordata</taxon>
        <taxon>Craniata</taxon>
        <taxon>Vertebrata</taxon>
        <taxon>Euteleostomi</taxon>
        <taxon>Actinopterygii</taxon>
        <taxon>Neopterygii</taxon>
        <taxon>Teleostei</taxon>
        <taxon>Anguilliformes</taxon>
        <taxon>Anguillidae</taxon>
        <taxon>Anguilla</taxon>
    </lineage>
</organism>
<sequence length="32" mass="3776">MLHQDRKFLRSALQSHRTQPLSRTQISTPRVS</sequence>
<proteinExistence type="predicted"/>
<reference evidence="2" key="2">
    <citation type="journal article" date="2015" name="Fish Shellfish Immunol.">
        <title>Early steps in the European eel (Anguilla anguilla)-Vibrio vulnificus interaction in the gills: Role of the RtxA13 toxin.</title>
        <authorList>
            <person name="Callol A."/>
            <person name="Pajuelo D."/>
            <person name="Ebbesson L."/>
            <person name="Teles M."/>
            <person name="MacKenzie S."/>
            <person name="Amaro C."/>
        </authorList>
    </citation>
    <scope>NUCLEOTIDE SEQUENCE</scope>
</reference>
<accession>A0A0E9Q663</accession>
<evidence type="ECO:0000256" key="1">
    <source>
        <dbReference type="SAM" id="MobiDB-lite"/>
    </source>
</evidence>
<name>A0A0E9Q663_ANGAN</name>
<feature type="compositionally biased region" description="Polar residues" evidence="1">
    <location>
        <begin position="12"/>
        <end position="32"/>
    </location>
</feature>
<dbReference type="AlphaFoldDB" id="A0A0E9Q663"/>
<protein>
    <submittedName>
        <fullName evidence="2">Uncharacterized protein</fullName>
    </submittedName>
</protein>
<reference evidence="2" key="1">
    <citation type="submission" date="2014-11" db="EMBL/GenBank/DDBJ databases">
        <authorList>
            <person name="Amaro Gonzalez C."/>
        </authorList>
    </citation>
    <scope>NUCLEOTIDE SEQUENCE</scope>
</reference>
<dbReference type="EMBL" id="GBXM01096959">
    <property type="protein sequence ID" value="JAH11618.1"/>
    <property type="molecule type" value="Transcribed_RNA"/>
</dbReference>
<evidence type="ECO:0000313" key="2">
    <source>
        <dbReference type="EMBL" id="JAH11618.1"/>
    </source>
</evidence>
<feature type="region of interest" description="Disordered" evidence="1">
    <location>
        <begin position="1"/>
        <end position="32"/>
    </location>
</feature>